<reference evidence="2" key="1">
    <citation type="submission" date="2014-11" db="EMBL/GenBank/DDBJ databases">
        <authorList>
            <person name="Amaro Gonzalez C."/>
        </authorList>
    </citation>
    <scope>NUCLEOTIDE SEQUENCE</scope>
</reference>
<evidence type="ECO:0008006" key="3">
    <source>
        <dbReference type="Google" id="ProtNLM"/>
    </source>
</evidence>
<proteinExistence type="predicted"/>
<organism evidence="2">
    <name type="scientific">Anguilla anguilla</name>
    <name type="common">European freshwater eel</name>
    <name type="synonym">Muraena anguilla</name>
    <dbReference type="NCBI Taxonomy" id="7936"/>
    <lineage>
        <taxon>Eukaryota</taxon>
        <taxon>Metazoa</taxon>
        <taxon>Chordata</taxon>
        <taxon>Craniata</taxon>
        <taxon>Vertebrata</taxon>
        <taxon>Euteleostomi</taxon>
        <taxon>Actinopterygii</taxon>
        <taxon>Neopterygii</taxon>
        <taxon>Teleostei</taxon>
        <taxon>Anguilliformes</taxon>
        <taxon>Anguillidae</taxon>
        <taxon>Anguilla</taxon>
    </lineage>
</organism>
<protein>
    <recommendedName>
        <fullName evidence="3">Secreted protein</fullName>
    </recommendedName>
</protein>
<evidence type="ECO:0000313" key="2">
    <source>
        <dbReference type="EMBL" id="JAH16608.1"/>
    </source>
</evidence>
<evidence type="ECO:0000256" key="1">
    <source>
        <dbReference type="SAM" id="SignalP"/>
    </source>
</evidence>
<dbReference type="EMBL" id="GBXM01091969">
    <property type="protein sequence ID" value="JAH16608.1"/>
    <property type="molecule type" value="Transcribed_RNA"/>
</dbReference>
<sequence length="69" mass="7872">MNIVAATCTVLFYGFAASVYECVCYPQVCVYLLRISHILVFPHFHVTIKNVFVICTSGRKYIHRLNCNA</sequence>
<reference evidence="2" key="2">
    <citation type="journal article" date="2015" name="Fish Shellfish Immunol.">
        <title>Early steps in the European eel (Anguilla anguilla)-Vibrio vulnificus interaction in the gills: Role of the RtxA13 toxin.</title>
        <authorList>
            <person name="Callol A."/>
            <person name="Pajuelo D."/>
            <person name="Ebbesson L."/>
            <person name="Teles M."/>
            <person name="MacKenzie S."/>
            <person name="Amaro C."/>
        </authorList>
    </citation>
    <scope>NUCLEOTIDE SEQUENCE</scope>
</reference>
<dbReference type="AlphaFoldDB" id="A0A0E9QKI0"/>
<feature type="signal peptide" evidence="1">
    <location>
        <begin position="1"/>
        <end position="18"/>
    </location>
</feature>
<accession>A0A0E9QKI0</accession>
<name>A0A0E9QKI0_ANGAN</name>
<keyword evidence="1" id="KW-0732">Signal</keyword>
<feature type="chain" id="PRO_5002431192" description="Secreted protein" evidence="1">
    <location>
        <begin position="19"/>
        <end position="69"/>
    </location>
</feature>